<proteinExistence type="inferred from homology"/>
<evidence type="ECO:0000256" key="5">
    <source>
        <dbReference type="ARBA" id="ARBA00044949"/>
    </source>
</evidence>
<dbReference type="AlphaFoldDB" id="A0AAF0DCC3"/>
<feature type="domain" description="Tyrosine specific protein phosphatases" evidence="12">
    <location>
        <begin position="128"/>
        <end position="161"/>
    </location>
</feature>
<dbReference type="PANTHER" id="PTHR31126:SF48">
    <property type="entry name" value="INOSITOL PHOSPHATASE SIW14"/>
    <property type="match status" value="1"/>
</dbReference>
<evidence type="ECO:0000256" key="10">
    <source>
        <dbReference type="SAM" id="MobiDB-lite"/>
    </source>
</evidence>
<evidence type="ECO:0000256" key="7">
    <source>
        <dbReference type="ARBA" id="ARBA00047562"/>
    </source>
</evidence>
<dbReference type="FunFam" id="3.90.190.10:FF:000035">
    <property type="entry name" value="Tyrosine phosphatase, putative"/>
    <property type="match status" value="1"/>
</dbReference>
<comment type="catalytic activity">
    <reaction evidence="6">
        <text>5-diphospho-1D-myo-inositol 1,2,3,4,6-pentakisphosphate + H2O = 1D-myo-inositol hexakisphosphate + phosphate + H(+)</text>
        <dbReference type="Rhea" id="RHEA:22384"/>
        <dbReference type="ChEBI" id="CHEBI:15377"/>
        <dbReference type="ChEBI" id="CHEBI:15378"/>
        <dbReference type="ChEBI" id="CHEBI:43474"/>
        <dbReference type="ChEBI" id="CHEBI:58130"/>
        <dbReference type="ChEBI" id="CHEBI:58628"/>
        <dbReference type="EC" id="3.6.1.52"/>
    </reaction>
    <physiologicalReaction direction="left-to-right" evidence="6">
        <dbReference type="Rhea" id="RHEA:22385"/>
    </physiologicalReaction>
</comment>
<comment type="catalytic activity">
    <reaction evidence="7">
        <text>3,5-bis(diphospho)-1D-myo-inositol 1,2,4,6-tetrakisphosphate + H2O = 3-diphospho-1D-myo-inositol 1,2,4,5,6-pentakisphosphate + phosphate + 2 H(+)</text>
        <dbReference type="Rhea" id="RHEA:56312"/>
        <dbReference type="ChEBI" id="CHEBI:15377"/>
        <dbReference type="ChEBI" id="CHEBI:15378"/>
        <dbReference type="ChEBI" id="CHEBI:43474"/>
        <dbReference type="ChEBI" id="CHEBI:140372"/>
        <dbReference type="ChEBI" id="CHEBI:140374"/>
        <dbReference type="EC" id="3.6.1.52"/>
    </reaction>
    <physiologicalReaction direction="left-to-right" evidence="7">
        <dbReference type="Rhea" id="RHEA:56313"/>
    </physiologicalReaction>
</comment>
<feature type="region of interest" description="Disordered" evidence="10">
    <location>
        <begin position="33"/>
        <end position="53"/>
    </location>
</feature>
<dbReference type="PANTHER" id="PTHR31126">
    <property type="entry name" value="TYROSINE-PROTEIN PHOSPHATASE"/>
    <property type="match status" value="1"/>
</dbReference>
<sequence length="264" mass="29456">MGDDRMSSPDAEVPMLMAPGFDGAEKLTSETREYFTSGWESGPSRPPTPHGPGLPANFAEVVNGIYRSSYPLPDHFESIKKLNLKTIVTLVDREPSRQFKKFMKDNGITSYVIPIIANKDPKVFTPQSTILEVLKILFDTEKHPVLVHCNKGKHRTGCVIACFRRAQGWPHVAALSEYIKYSTPKARVLDRKYIESFNANILCDLVDRVGAQYWAPSSVSEQKEVPDNLRNNSNGNIEENGEVDGATTMMLTSDAVQFCDLKAM</sequence>
<evidence type="ECO:0000256" key="4">
    <source>
        <dbReference type="ARBA" id="ARBA00022801"/>
    </source>
</evidence>
<dbReference type="InterPro" id="IPR016130">
    <property type="entry name" value="Tyr_Pase_AS"/>
</dbReference>
<evidence type="ECO:0000256" key="6">
    <source>
        <dbReference type="ARBA" id="ARBA00047342"/>
    </source>
</evidence>
<dbReference type="Gene3D" id="3.90.190.10">
    <property type="entry name" value="Protein tyrosine phosphatase superfamily"/>
    <property type="match status" value="1"/>
</dbReference>
<keyword evidence="3" id="KW-0963">Cytoplasm</keyword>
<comment type="similarity">
    <text evidence="5">Belongs to the protein-tyrosine phosphatase family. Atypical dual-specificity phosphatase Siw14-like subfamily.</text>
</comment>
<evidence type="ECO:0000256" key="3">
    <source>
        <dbReference type="ARBA" id="ARBA00022490"/>
    </source>
</evidence>
<gene>
    <name evidence="13" type="primary">SIW14</name>
    <name evidence="13" type="ORF">PRK78_000935</name>
</gene>
<name>A0AAF0DCC3_9EURO</name>
<protein>
    <recommendedName>
        <fullName evidence="2">diphosphoinositol-polyphosphate diphosphatase</fullName>
        <ecNumber evidence="2">3.6.1.52</ecNumber>
    </recommendedName>
</protein>
<dbReference type="Proteomes" id="UP001219355">
    <property type="component" value="Chromosome 1"/>
</dbReference>
<evidence type="ECO:0000256" key="8">
    <source>
        <dbReference type="ARBA" id="ARBA00047927"/>
    </source>
</evidence>
<dbReference type="InterPro" id="IPR004861">
    <property type="entry name" value="Siw14-like"/>
</dbReference>
<dbReference type="InterPro" id="IPR029021">
    <property type="entry name" value="Prot-tyrosine_phosphatase-like"/>
</dbReference>
<evidence type="ECO:0000313" key="13">
    <source>
        <dbReference type="EMBL" id="WEW55504.1"/>
    </source>
</evidence>
<dbReference type="SUPFAM" id="SSF52799">
    <property type="entry name" value="(Phosphotyrosine protein) phosphatases II"/>
    <property type="match status" value="1"/>
</dbReference>
<organism evidence="13 14">
    <name type="scientific">Emydomyces testavorans</name>
    <dbReference type="NCBI Taxonomy" id="2070801"/>
    <lineage>
        <taxon>Eukaryota</taxon>
        <taxon>Fungi</taxon>
        <taxon>Dikarya</taxon>
        <taxon>Ascomycota</taxon>
        <taxon>Pezizomycotina</taxon>
        <taxon>Eurotiomycetes</taxon>
        <taxon>Eurotiomycetidae</taxon>
        <taxon>Onygenales</taxon>
        <taxon>Nannizziopsiaceae</taxon>
        <taxon>Emydomyces</taxon>
    </lineage>
</organism>
<evidence type="ECO:0000313" key="14">
    <source>
        <dbReference type="Proteomes" id="UP001219355"/>
    </source>
</evidence>
<dbReference type="InterPro" id="IPR020422">
    <property type="entry name" value="TYR_PHOSPHATASE_DUAL_dom"/>
</dbReference>
<feature type="domain" description="Tyrosine-protein phosphatase" evidence="11">
    <location>
        <begin position="57"/>
        <end position="214"/>
    </location>
</feature>
<comment type="catalytic activity">
    <reaction evidence="9">
        <text>6-diphospho-1D-myo-inositol pentakisphosphate + H2O = 1D-myo-inositol hexakisphosphate + phosphate + H(+)</text>
        <dbReference type="Rhea" id="RHEA:79703"/>
        <dbReference type="ChEBI" id="CHEBI:15377"/>
        <dbReference type="ChEBI" id="CHEBI:15378"/>
        <dbReference type="ChEBI" id="CHEBI:43474"/>
        <dbReference type="ChEBI" id="CHEBI:58130"/>
        <dbReference type="ChEBI" id="CHEBI:230534"/>
        <dbReference type="EC" id="3.6.1.52"/>
    </reaction>
    <physiologicalReaction direction="left-to-right" evidence="9">
        <dbReference type="Rhea" id="RHEA:79704"/>
    </physiologicalReaction>
</comment>
<keyword evidence="4 13" id="KW-0378">Hydrolase</keyword>
<dbReference type="PROSITE" id="PS00383">
    <property type="entry name" value="TYR_PHOSPHATASE_1"/>
    <property type="match status" value="1"/>
</dbReference>
<comment type="subcellular location">
    <subcellularLocation>
        <location evidence="1">Cytoplasm</location>
    </subcellularLocation>
</comment>
<dbReference type="PROSITE" id="PS50054">
    <property type="entry name" value="TYR_PHOSPHATASE_DUAL"/>
    <property type="match status" value="1"/>
</dbReference>
<dbReference type="Pfam" id="PF03162">
    <property type="entry name" value="Y_phosphatase2"/>
    <property type="match status" value="1"/>
</dbReference>
<dbReference type="EC" id="3.6.1.52" evidence="2"/>
<dbReference type="PRINTS" id="PR01911">
    <property type="entry name" value="PFDSPHPHTASE"/>
</dbReference>
<evidence type="ECO:0000256" key="1">
    <source>
        <dbReference type="ARBA" id="ARBA00004496"/>
    </source>
</evidence>
<dbReference type="PROSITE" id="PS50056">
    <property type="entry name" value="TYR_PHOSPHATASE_2"/>
    <property type="match status" value="1"/>
</dbReference>
<dbReference type="InterPro" id="IPR020428">
    <property type="entry name" value="PFA-DSPs"/>
</dbReference>
<evidence type="ECO:0000259" key="11">
    <source>
        <dbReference type="PROSITE" id="PS50054"/>
    </source>
</evidence>
<evidence type="ECO:0000256" key="2">
    <source>
        <dbReference type="ARBA" id="ARBA00012527"/>
    </source>
</evidence>
<dbReference type="GO" id="GO:0005737">
    <property type="term" value="C:cytoplasm"/>
    <property type="evidence" value="ECO:0007669"/>
    <property type="project" value="UniProtKB-SubCell"/>
</dbReference>
<dbReference type="GO" id="GO:0052840">
    <property type="term" value="F:inositol diphosphate tetrakisphosphate diphosphatase activity"/>
    <property type="evidence" value="ECO:0007669"/>
    <property type="project" value="TreeGrafter"/>
</dbReference>
<evidence type="ECO:0000259" key="12">
    <source>
        <dbReference type="PROSITE" id="PS50056"/>
    </source>
</evidence>
<reference evidence="13" key="1">
    <citation type="submission" date="2023-03" db="EMBL/GenBank/DDBJ databases">
        <title>Emydomyces testavorans Genome Sequence.</title>
        <authorList>
            <person name="Hoyer L."/>
        </authorList>
    </citation>
    <scope>NUCLEOTIDE SEQUENCE</scope>
    <source>
        <strain evidence="13">16-2883</strain>
    </source>
</reference>
<dbReference type="EMBL" id="CP120627">
    <property type="protein sequence ID" value="WEW55504.1"/>
    <property type="molecule type" value="Genomic_DNA"/>
</dbReference>
<evidence type="ECO:0000256" key="9">
    <source>
        <dbReference type="ARBA" id="ARBA00048424"/>
    </source>
</evidence>
<keyword evidence="14" id="KW-1185">Reference proteome</keyword>
<comment type="catalytic activity">
    <reaction evidence="8">
        <text>1,5-bis(diphospho)-1D-myo-inositol 2,3,4,6-tetrakisphosphate + H2O = 1-diphospho-1D-myo-inositol 2,3,4,5,6-pentakisphosphate + phosphate + 2 H(+)</text>
        <dbReference type="Rhea" id="RHEA:79699"/>
        <dbReference type="ChEBI" id="CHEBI:15377"/>
        <dbReference type="ChEBI" id="CHEBI:15378"/>
        <dbReference type="ChEBI" id="CHEBI:43474"/>
        <dbReference type="ChEBI" id="CHEBI:74946"/>
        <dbReference type="ChEBI" id="CHEBI:77983"/>
        <dbReference type="EC" id="3.6.1.52"/>
    </reaction>
    <physiologicalReaction direction="left-to-right" evidence="8">
        <dbReference type="Rhea" id="RHEA:79700"/>
    </physiologicalReaction>
</comment>
<dbReference type="InterPro" id="IPR000387">
    <property type="entry name" value="Tyr_Pase_dom"/>
</dbReference>
<accession>A0AAF0DCC3</accession>
<dbReference type="GO" id="GO:0016791">
    <property type="term" value="F:phosphatase activity"/>
    <property type="evidence" value="ECO:0007669"/>
    <property type="project" value="InterPro"/>
</dbReference>